<dbReference type="InterPro" id="IPR045851">
    <property type="entry name" value="AMP-bd_C_sf"/>
</dbReference>
<dbReference type="Gene3D" id="3.40.50.1820">
    <property type="entry name" value="alpha/beta hydrolase"/>
    <property type="match status" value="1"/>
</dbReference>
<accession>A0ABT3ZKP3</accession>
<dbReference type="PROSITE" id="PS00455">
    <property type="entry name" value="AMP_BINDING"/>
    <property type="match status" value="1"/>
</dbReference>
<dbReference type="InterPro" id="IPR025110">
    <property type="entry name" value="AMP-bd_C"/>
</dbReference>
<keyword evidence="2" id="KW-0597">Phosphoprotein</keyword>
<dbReference type="EMBL" id="JAPMXC010000001">
    <property type="protein sequence ID" value="MCY0386510.1"/>
    <property type="molecule type" value="Genomic_DNA"/>
</dbReference>
<organism evidence="5 6">
    <name type="scientific">Robbsia betulipollinis</name>
    <dbReference type="NCBI Taxonomy" id="2981849"/>
    <lineage>
        <taxon>Bacteria</taxon>
        <taxon>Pseudomonadati</taxon>
        <taxon>Pseudomonadota</taxon>
        <taxon>Betaproteobacteria</taxon>
        <taxon>Burkholderiales</taxon>
        <taxon>Burkholderiaceae</taxon>
        <taxon>Robbsia</taxon>
    </lineage>
</organism>
<evidence type="ECO:0000313" key="5">
    <source>
        <dbReference type="EMBL" id="MCY0386510.1"/>
    </source>
</evidence>
<dbReference type="InterPro" id="IPR020845">
    <property type="entry name" value="AMP-binding_CS"/>
</dbReference>
<dbReference type="Pfam" id="PF13193">
    <property type="entry name" value="AMP-binding_C"/>
    <property type="match status" value="1"/>
</dbReference>
<dbReference type="SUPFAM" id="SSF47336">
    <property type="entry name" value="ACP-like"/>
    <property type="match status" value="1"/>
</dbReference>
<sequence length="860" mass="93250">MGETHPVLALPTDAPRQARASYRAARHRVRLPAGLSQALRARAQASSATPFMVLLAAFQALLHRYTGQDDIRVGVPVANRHRVETEPLIGFFVNTQVLRARVTGHDTLGTLLERAREATLGAQAHQDLPFDALVDALRPERSLDHTPLFQVMFNHQRSDWRALDGLPGLRVERYRLPQPLAQFELMLDTREETDGTLSVEVTYARELFHDATIARFVRHYQRCLSAYAHGGLNRPLHDVVLLDDAETDMIAGWSRHPAGGVDSADSEPVFRHFERHAARHPEDIALVCGAAVMRYGELNARANQLAHWLGTQGIGVESRVGVAAERSFELVIALCAIVKAGAAYVPLDPAYPADRLAYMIADSRPALVLRQSGLSLPEIDGTPCVALDAIATDAFAAGDPAPPLHGANLAYVIYTSGSTGRPKGVGNHHAALRNRLAWMQHAYNLRRGEAVLQKTPFGFDVSVWEFFWPLMVGARLVLAEPGAHRDPSRLAAIIREQQVGTVHFVPSMLEAFMDSGAGAACAGTLARVICSGEALSADLQRRVFRDLPGVALYNLYGPTEAAIDVTAWTCVDEPGRPVPIGRPIARTQTWVLDAQLSPVPPGVPGELYLGGAGLARGYLRQPALTAERFVPDPFSRDGGARLYRTGDLVRWREDGALDYLGRLDHQVKIRGLRIEPGEIEAVLRQEPGVREAVVTTSGERLVAYVTGAVPEPAALRARLAGTLPDYMVPWRIVVLDTLPLGENGKLDRRALPEPASDVAGDADGEAPRPGVETQLATIWSALLGVAQIGRHDDFFDLGGHSLLAVRLNARIGLELGVGLPLAALFEATTLAGHAAAIERARADQPGDAVLQGLDLFMDTL</sequence>
<dbReference type="PROSITE" id="PS50075">
    <property type="entry name" value="CARRIER"/>
    <property type="match status" value="1"/>
</dbReference>
<dbReference type="InterPro" id="IPR036736">
    <property type="entry name" value="ACP-like_sf"/>
</dbReference>
<dbReference type="InterPro" id="IPR000873">
    <property type="entry name" value="AMP-dep_synth/lig_dom"/>
</dbReference>
<dbReference type="SMART" id="SM00823">
    <property type="entry name" value="PKS_PP"/>
    <property type="match status" value="1"/>
</dbReference>
<dbReference type="InterPro" id="IPR020806">
    <property type="entry name" value="PKS_PP-bd"/>
</dbReference>
<dbReference type="InterPro" id="IPR010071">
    <property type="entry name" value="AA_adenyl_dom"/>
</dbReference>
<dbReference type="InterPro" id="IPR009081">
    <property type="entry name" value="PP-bd_ACP"/>
</dbReference>
<dbReference type="PANTHER" id="PTHR45527:SF1">
    <property type="entry name" value="FATTY ACID SYNTHASE"/>
    <property type="match status" value="1"/>
</dbReference>
<dbReference type="NCBIfam" id="TIGR01733">
    <property type="entry name" value="AA-adenyl-dom"/>
    <property type="match status" value="1"/>
</dbReference>
<gene>
    <name evidence="5" type="ORF">OVY01_04500</name>
</gene>
<dbReference type="InterPro" id="IPR023213">
    <property type="entry name" value="CAT-like_dom_sf"/>
</dbReference>
<dbReference type="PANTHER" id="PTHR45527">
    <property type="entry name" value="NONRIBOSOMAL PEPTIDE SYNTHETASE"/>
    <property type="match status" value="1"/>
</dbReference>
<dbReference type="Pfam" id="PF00668">
    <property type="entry name" value="Condensation"/>
    <property type="match status" value="1"/>
</dbReference>
<dbReference type="CDD" id="cd19531">
    <property type="entry name" value="LCL_NRPS-like"/>
    <property type="match status" value="1"/>
</dbReference>
<dbReference type="Proteomes" id="UP001082899">
    <property type="component" value="Unassembled WGS sequence"/>
</dbReference>
<dbReference type="Gene3D" id="2.30.38.10">
    <property type="entry name" value="Luciferase, Domain 3"/>
    <property type="match status" value="1"/>
</dbReference>
<evidence type="ECO:0000256" key="1">
    <source>
        <dbReference type="ARBA" id="ARBA00022450"/>
    </source>
</evidence>
<evidence type="ECO:0000256" key="2">
    <source>
        <dbReference type="ARBA" id="ARBA00022553"/>
    </source>
</evidence>
<dbReference type="Gene3D" id="3.40.50.980">
    <property type="match status" value="2"/>
</dbReference>
<reference evidence="5" key="1">
    <citation type="submission" date="2022-11" db="EMBL/GenBank/DDBJ databases">
        <title>Robbsia betulipollinis sp. nov., isolated from pollen of birch (Betula pendula).</title>
        <authorList>
            <person name="Shi H."/>
            <person name="Ambika Manirajan B."/>
            <person name="Ratering S."/>
            <person name="Geissler-Plaum R."/>
            <person name="Schnell S."/>
        </authorList>
    </citation>
    <scope>NUCLEOTIDE SEQUENCE</scope>
    <source>
        <strain evidence="5">Bb-Pol-6</strain>
    </source>
</reference>
<dbReference type="InterPro" id="IPR001242">
    <property type="entry name" value="Condensation_dom"/>
</dbReference>
<dbReference type="Pfam" id="PF00501">
    <property type="entry name" value="AMP-binding"/>
    <property type="match status" value="1"/>
</dbReference>
<evidence type="ECO:0000313" key="6">
    <source>
        <dbReference type="Proteomes" id="UP001082899"/>
    </source>
</evidence>
<dbReference type="CDD" id="cd17646">
    <property type="entry name" value="A_NRPS_AB3403-like"/>
    <property type="match status" value="1"/>
</dbReference>
<proteinExistence type="predicted"/>
<evidence type="ECO:0000259" key="4">
    <source>
        <dbReference type="PROSITE" id="PS50075"/>
    </source>
</evidence>
<comment type="caution">
    <text evidence="5">The sequence shown here is derived from an EMBL/GenBank/DDBJ whole genome shotgun (WGS) entry which is preliminary data.</text>
</comment>
<dbReference type="InterPro" id="IPR029058">
    <property type="entry name" value="AB_hydrolase_fold"/>
</dbReference>
<evidence type="ECO:0000256" key="3">
    <source>
        <dbReference type="SAM" id="MobiDB-lite"/>
    </source>
</evidence>
<dbReference type="Gene3D" id="3.30.559.30">
    <property type="entry name" value="Nonribosomal peptide synthetase, condensation domain"/>
    <property type="match status" value="1"/>
</dbReference>
<feature type="region of interest" description="Disordered" evidence="3">
    <location>
        <begin position="746"/>
        <end position="769"/>
    </location>
</feature>
<name>A0ABT3ZKP3_9BURK</name>
<protein>
    <submittedName>
        <fullName evidence="5">Amino acid adenylation domain-containing protein</fullName>
    </submittedName>
</protein>
<dbReference type="Pfam" id="PF00550">
    <property type="entry name" value="PP-binding"/>
    <property type="match status" value="1"/>
</dbReference>
<dbReference type="SUPFAM" id="SSF56801">
    <property type="entry name" value="Acetyl-CoA synthetase-like"/>
    <property type="match status" value="1"/>
</dbReference>
<dbReference type="Gene3D" id="3.30.559.10">
    <property type="entry name" value="Chloramphenicol acetyltransferase-like domain"/>
    <property type="match status" value="1"/>
</dbReference>
<keyword evidence="6" id="KW-1185">Reference proteome</keyword>
<dbReference type="Gene3D" id="3.30.300.30">
    <property type="match status" value="1"/>
</dbReference>
<dbReference type="SUPFAM" id="SSF52777">
    <property type="entry name" value="CoA-dependent acyltransferases"/>
    <property type="match status" value="1"/>
</dbReference>
<feature type="domain" description="Carrier" evidence="4">
    <location>
        <begin position="766"/>
        <end position="841"/>
    </location>
</feature>
<keyword evidence="1" id="KW-0596">Phosphopantetheine</keyword>